<dbReference type="AlphaFoldDB" id="A0A2I1FZG5"/>
<keyword evidence="11" id="KW-1185">Reference proteome</keyword>
<dbReference type="InterPro" id="IPR004827">
    <property type="entry name" value="bZIP"/>
</dbReference>
<proteinExistence type="predicted"/>
<keyword evidence="3" id="KW-0238">DNA-binding</keyword>
<comment type="caution">
    <text evidence="9">The sequence shown here is derived from an EMBL/GenBank/DDBJ whole genome shotgun (WGS) entry which is preliminary data.</text>
</comment>
<dbReference type="Proteomes" id="UP000233469">
    <property type="component" value="Unassembled WGS sequence"/>
</dbReference>
<feature type="compositionally biased region" description="Basic and acidic residues" evidence="6">
    <location>
        <begin position="1"/>
        <end position="11"/>
    </location>
</feature>
<keyword evidence="5" id="KW-0539">Nucleus</keyword>
<evidence type="ECO:0000259" key="7">
    <source>
        <dbReference type="PROSITE" id="PS50217"/>
    </source>
</evidence>
<evidence type="ECO:0000313" key="8">
    <source>
        <dbReference type="EMBL" id="PKK72470.1"/>
    </source>
</evidence>
<keyword evidence="2" id="KW-0805">Transcription regulation</keyword>
<feature type="region of interest" description="Disordered" evidence="6">
    <location>
        <begin position="1"/>
        <end position="63"/>
    </location>
</feature>
<feature type="compositionally biased region" description="Polar residues" evidence="6">
    <location>
        <begin position="26"/>
        <end position="49"/>
    </location>
</feature>
<dbReference type="OrthoDB" id="2257100at2759"/>
<accession>A0A2I1FZG5</accession>
<dbReference type="PROSITE" id="PS50217">
    <property type="entry name" value="BZIP"/>
    <property type="match status" value="1"/>
</dbReference>
<dbReference type="VEuPathDB" id="FungiDB:RhiirA1_413916"/>
<organism evidence="9 11">
    <name type="scientific">Rhizophagus irregularis</name>
    <dbReference type="NCBI Taxonomy" id="588596"/>
    <lineage>
        <taxon>Eukaryota</taxon>
        <taxon>Fungi</taxon>
        <taxon>Fungi incertae sedis</taxon>
        <taxon>Mucoromycota</taxon>
        <taxon>Glomeromycotina</taxon>
        <taxon>Glomeromycetes</taxon>
        <taxon>Glomerales</taxon>
        <taxon>Glomeraceae</taxon>
        <taxon>Rhizophagus</taxon>
    </lineage>
</organism>
<dbReference type="GO" id="GO:0001228">
    <property type="term" value="F:DNA-binding transcription activator activity, RNA polymerase II-specific"/>
    <property type="evidence" value="ECO:0007669"/>
    <property type="project" value="TreeGrafter"/>
</dbReference>
<dbReference type="VEuPathDB" id="FungiDB:FUN_012798"/>
<dbReference type="PANTHER" id="PTHR13044">
    <property type="entry name" value="ACTIVATING TRANSCRIPTION FACTOR ATF 4/5"/>
    <property type="match status" value="1"/>
</dbReference>
<dbReference type="Pfam" id="PF07716">
    <property type="entry name" value="bZIP_2"/>
    <property type="match status" value="1"/>
</dbReference>
<evidence type="ECO:0000313" key="10">
    <source>
        <dbReference type="Proteomes" id="UP000233469"/>
    </source>
</evidence>
<dbReference type="GO" id="GO:0005634">
    <property type="term" value="C:nucleus"/>
    <property type="evidence" value="ECO:0007669"/>
    <property type="project" value="UniProtKB-SubCell"/>
</dbReference>
<dbReference type="InterPro" id="IPR046347">
    <property type="entry name" value="bZIP_sf"/>
</dbReference>
<evidence type="ECO:0000256" key="5">
    <source>
        <dbReference type="ARBA" id="ARBA00023242"/>
    </source>
</evidence>
<comment type="subcellular location">
    <subcellularLocation>
        <location evidence="1">Nucleus</location>
    </subcellularLocation>
</comment>
<evidence type="ECO:0000256" key="4">
    <source>
        <dbReference type="ARBA" id="ARBA00023163"/>
    </source>
</evidence>
<dbReference type="CDD" id="cd12193">
    <property type="entry name" value="bZIP_GCN4"/>
    <property type="match status" value="1"/>
</dbReference>
<dbReference type="PANTHER" id="PTHR13044:SF14">
    <property type="entry name" value="CRYPTOCEPHAL, ISOFORM A"/>
    <property type="match status" value="1"/>
</dbReference>
<gene>
    <name evidence="9" type="ORF">RhiirA4_393862</name>
    <name evidence="8" type="ORF">RhiirC2_742596</name>
</gene>
<feature type="domain" description="BZIP" evidence="7">
    <location>
        <begin position="74"/>
        <end position="132"/>
    </location>
</feature>
<reference evidence="9 11" key="1">
    <citation type="submission" date="2015-10" db="EMBL/GenBank/DDBJ databases">
        <title>Genome analyses suggest a sexual origin of heterokaryosis in a supposedly ancient asexual fungus.</title>
        <authorList>
            <person name="Ropars J."/>
            <person name="Sedzielewska K."/>
            <person name="Noel J."/>
            <person name="Charron P."/>
            <person name="Farinelli L."/>
            <person name="Marton T."/>
            <person name="Kruger M."/>
            <person name="Pelin A."/>
            <person name="Brachmann A."/>
            <person name="Corradi N."/>
        </authorList>
    </citation>
    <scope>NUCLEOTIDE SEQUENCE [LARGE SCALE GENOMIC DNA]</scope>
    <source>
        <strain evidence="9 11">A4</strain>
        <strain evidence="8 10">C2</strain>
    </source>
</reference>
<evidence type="ECO:0000313" key="9">
    <source>
        <dbReference type="EMBL" id="PKY39743.1"/>
    </source>
</evidence>
<evidence type="ECO:0000313" key="11">
    <source>
        <dbReference type="Proteomes" id="UP000234323"/>
    </source>
</evidence>
<evidence type="ECO:0000256" key="2">
    <source>
        <dbReference type="ARBA" id="ARBA00023015"/>
    </source>
</evidence>
<dbReference type="PROSITE" id="PS00036">
    <property type="entry name" value="BZIP_BASIC"/>
    <property type="match status" value="1"/>
</dbReference>
<dbReference type="Gene3D" id="3.30.160.60">
    <property type="entry name" value="Classic Zinc Finger"/>
    <property type="match status" value="1"/>
</dbReference>
<sequence>MSNKVQSEKVKPNGTSYSSTQDSSSIGPSCSVADSTSATMAALTSEQTKTSTNNSSSSRKKAFIKFVKDPQTITEDLIRKRAKNTEAARRSRQRRVEKMESLEKQVAELTIENTELKTRLTVLEIEKKSLEEKNLDKDSMIKILERQLTEAYQGIIKKS</sequence>
<dbReference type="VEuPathDB" id="FungiDB:RhiirFUN_014341"/>
<dbReference type="EMBL" id="LLXL01000439">
    <property type="protein sequence ID" value="PKK72470.1"/>
    <property type="molecule type" value="Genomic_DNA"/>
</dbReference>
<evidence type="ECO:0000256" key="3">
    <source>
        <dbReference type="ARBA" id="ARBA00023125"/>
    </source>
</evidence>
<dbReference type="GO" id="GO:0000977">
    <property type="term" value="F:RNA polymerase II transcription regulatory region sequence-specific DNA binding"/>
    <property type="evidence" value="ECO:0007669"/>
    <property type="project" value="TreeGrafter"/>
</dbReference>
<reference evidence="8 10" key="2">
    <citation type="submission" date="2017-10" db="EMBL/GenBank/DDBJ databases">
        <title>Extensive intraspecific genome diversity in a model arbuscular mycorrhizal fungus.</title>
        <authorList>
            <person name="Chen E.C.H."/>
            <person name="Morin E."/>
            <person name="Baudet D."/>
            <person name="Noel J."/>
            <person name="Ndikumana S."/>
            <person name="Charron P."/>
            <person name="St-Onge C."/>
            <person name="Giorgi J."/>
            <person name="Grigoriev I.V."/>
            <person name="Roux C."/>
            <person name="Martin F.M."/>
            <person name="Corradi N."/>
        </authorList>
    </citation>
    <scope>NUCLEOTIDE SEQUENCE [LARGE SCALE GENOMIC DNA]</scope>
    <source>
        <strain evidence="8 10">C2</strain>
    </source>
</reference>
<dbReference type="Proteomes" id="UP000234323">
    <property type="component" value="Unassembled WGS sequence"/>
</dbReference>
<feature type="compositionally biased region" description="Low complexity" evidence="6">
    <location>
        <begin position="16"/>
        <end position="25"/>
    </location>
</feature>
<name>A0A2I1FZG5_9GLOM</name>
<dbReference type="SMART" id="SM00338">
    <property type="entry name" value="BRLZ"/>
    <property type="match status" value="1"/>
</dbReference>
<dbReference type="SUPFAM" id="SSF57959">
    <property type="entry name" value="Leucine zipper domain"/>
    <property type="match status" value="1"/>
</dbReference>
<dbReference type="EMBL" id="LLXI01000074">
    <property type="protein sequence ID" value="PKY39743.1"/>
    <property type="molecule type" value="Genomic_DNA"/>
</dbReference>
<keyword evidence="4" id="KW-0804">Transcription</keyword>
<protein>
    <recommendedName>
        <fullName evidence="7">BZIP domain-containing protein</fullName>
    </recommendedName>
</protein>
<evidence type="ECO:0000256" key="1">
    <source>
        <dbReference type="ARBA" id="ARBA00004123"/>
    </source>
</evidence>
<evidence type="ECO:0000256" key="6">
    <source>
        <dbReference type="SAM" id="MobiDB-lite"/>
    </source>
</evidence>
<feature type="region of interest" description="Disordered" evidence="6">
    <location>
        <begin position="77"/>
        <end position="96"/>
    </location>
</feature>